<proteinExistence type="predicted"/>
<dbReference type="AlphaFoldDB" id="A0A7G1HVE4"/>
<sequence>MNKQVIYKFIVPILIALPLTISAQKANNDVQSMTFDGKTLTIPLPGAKIKEALKANDLKSLSIDTYIQPIDFKQYITKPRIFPANPSETMKRAMLRHMATTPDAAVSQIFMIDRAYANVAKQVNKWLKSAGYGTPVTPNGPMIRVASFSGTLDPVELIRNYKREKQQEKTWAVIAELNRLPEKSQTSTLQSGFLKNETELDADKVLQAFVSVQIQDSLGITLRKDTVFLVKKDSLHTDTLKIEQIK</sequence>
<keyword evidence="1" id="KW-0732">Signal</keyword>
<dbReference type="RefSeq" id="WP_055096018.1">
    <property type="nucleotide sequence ID" value="NZ_AP023322.1"/>
</dbReference>
<feature type="chain" id="PRO_5028930872" evidence="1">
    <location>
        <begin position="24"/>
        <end position="246"/>
    </location>
</feature>
<feature type="signal peptide" evidence="1">
    <location>
        <begin position="1"/>
        <end position="23"/>
    </location>
</feature>
<evidence type="ECO:0000313" key="3">
    <source>
        <dbReference type="Proteomes" id="UP000594042"/>
    </source>
</evidence>
<reference evidence="3" key="1">
    <citation type="submission" date="2020-07" db="EMBL/GenBank/DDBJ databases">
        <title>Complete genome sequencing of Coprobacter sp. strain 2CBH44.</title>
        <authorList>
            <person name="Sakamoto M."/>
            <person name="Murakami T."/>
            <person name="Mori H."/>
        </authorList>
    </citation>
    <scope>NUCLEOTIDE SEQUENCE [LARGE SCALE GENOMIC DNA]</scope>
    <source>
        <strain evidence="3">2CBH44</strain>
    </source>
</reference>
<protein>
    <submittedName>
        <fullName evidence="2">Uncharacterized protein</fullName>
    </submittedName>
</protein>
<dbReference type="KEGG" id="copr:Cop2CBH44_05010"/>
<name>A0A7G1HVE4_9BACT</name>
<evidence type="ECO:0000256" key="1">
    <source>
        <dbReference type="SAM" id="SignalP"/>
    </source>
</evidence>
<gene>
    <name evidence="2" type="ORF">Cop2CBH44_05010</name>
</gene>
<dbReference type="EMBL" id="AP023322">
    <property type="protein sequence ID" value="BCI62148.1"/>
    <property type="molecule type" value="Genomic_DNA"/>
</dbReference>
<organism evidence="2 3">
    <name type="scientific">Coprobacter secundus subsp. similis</name>
    <dbReference type="NCBI Taxonomy" id="2751153"/>
    <lineage>
        <taxon>Bacteria</taxon>
        <taxon>Pseudomonadati</taxon>
        <taxon>Bacteroidota</taxon>
        <taxon>Bacteroidia</taxon>
        <taxon>Bacteroidales</taxon>
        <taxon>Barnesiellaceae</taxon>
        <taxon>Coprobacter</taxon>
    </lineage>
</organism>
<dbReference type="Proteomes" id="UP000594042">
    <property type="component" value="Chromosome"/>
</dbReference>
<accession>A0A7G1HVE4</accession>
<keyword evidence="3" id="KW-1185">Reference proteome</keyword>
<evidence type="ECO:0000313" key="2">
    <source>
        <dbReference type="EMBL" id="BCI62148.1"/>
    </source>
</evidence>